<accession>A0A0E3K1Z6</accession>
<evidence type="ECO:0000256" key="3">
    <source>
        <dbReference type="ARBA" id="ARBA00022989"/>
    </source>
</evidence>
<dbReference type="RefSeq" id="WP_029162605.1">
    <property type="nucleotide sequence ID" value="NZ_CP009933.1"/>
</dbReference>
<evidence type="ECO:0000256" key="4">
    <source>
        <dbReference type="ARBA" id="ARBA00023136"/>
    </source>
</evidence>
<dbReference type="EMBL" id="CP009933">
    <property type="protein sequence ID" value="AKA70402.1"/>
    <property type="molecule type" value="Genomic_DNA"/>
</dbReference>
<evidence type="ECO:0000313" key="6">
    <source>
        <dbReference type="EMBL" id="AKA70402.1"/>
    </source>
</evidence>
<reference evidence="6 7" key="1">
    <citation type="journal article" date="2015" name="J. Biotechnol.">
        <title>Complete genome sequence of a malodorant-producing acetogen, Clostridium scatologenes ATCC 25775(T).</title>
        <authorList>
            <person name="Zhu Z."/>
            <person name="Guo T."/>
            <person name="Zheng H."/>
            <person name="Song T."/>
            <person name="Ouyang P."/>
            <person name="Xie J."/>
        </authorList>
    </citation>
    <scope>NUCLEOTIDE SEQUENCE [LARGE SCALE GENOMIC DNA]</scope>
    <source>
        <strain evidence="6 7">ATCC 25775</strain>
    </source>
</reference>
<organism evidence="6 7">
    <name type="scientific">Clostridium scatologenes</name>
    <dbReference type="NCBI Taxonomy" id="1548"/>
    <lineage>
        <taxon>Bacteria</taxon>
        <taxon>Bacillati</taxon>
        <taxon>Bacillota</taxon>
        <taxon>Clostridia</taxon>
        <taxon>Eubacteriales</taxon>
        <taxon>Clostridiaceae</taxon>
        <taxon>Clostridium</taxon>
    </lineage>
</organism>
<evidence type="ECO:0000256" key="1">
    <source>
        <dbReference type="ARBA" id="ARBA00022475"/>
    </source>
</evidence>
<dbReference type="STRING" id="1548.CSCA_3277"/>
<evidence type="ECO:0000313" key="7">
    <source>
        <dbReference type="Proteomes" id="UP000033115"/>
    </source>
</evidence>
<feature type="transmembrane region" description="Helical" evidence="5">
    <location>
        <begin position="60"/>
        <end position="80"/>
    </location>
</feature>
<dbReference type="SUPFAM" id="SSF103481">
    <property type="entry name" value="Multidrug resistance efflux transporter EmrE"/>
    <property type="match status" value="1"/>
</dbReference>
<comment type="similarity">
    <text evidence="5">Belongs to the UPF0060 family.</text>
</comment>
<gene>
    <name evidence="6" type="ORF">CSCA_3277</name>
</gene>
<evidence type="ECO:0000256" key="2">
    <source>
        <dbReference type="ARBA" id="ARBA00022692"/>
    </source>
</evidence>
<evidence type="ECO:0000256" key="5">
    <source>
        <dbReference type="HAMAP-Rule" id="MF_00010"/>
    </source>
</evidence>
<feature type="transmembrane region" description="Helical" evidence="5">
    <location>
        <begin position="34"/>
        <end position="53"/>
    </location>
</feature>
<keyword evidence="7" id="KW-1185">Reference proteome</keyword>
<keyword evidence="3 5" id="KW-1133">Transmembrane helix</keyword>
<dbReference type="NCBIfam" id="NF002586">
    <property type="entry name" value="PRK02237.1"/>
    <property type="match status" value="1"/>
</dbReference>
<dbReference type="InterPro" id="IPR003844">
    <property type="entry name" value="UPF0060"/>
</dbReference>
<feature type="transmembrane region" description="Helical" evidence="5">
    <location>
        <begin position="92"/>
        <end position="109"/>
    </location>
</feature>
<dbReference type="PANTHER" id="PTHR36116:SF1">
    <property type="entry name" value="UPF0060 MEMBRANE PROTEIN YNFA"/>
    <property type="match status" value="1"/>
</dbReference>
<dbReference type="Pfam" id="PF02694">
    <property type="entry name" value="UPF0060"/>
    <property type="match status" value="1"/>
</dbReference>
<dbReference type="AlphaFoldDB" id="A0A0E3K1Z6"/>
<dbReference type="PANTHER" id="PTHR36116">
    <property type="entry name" value="UPF0060 MEMBRANE PROTEIN YNFA"/>
    <property type="match status" value="1"/>
</dbReference>
<dbReference type="InterPro" id="IPR037185">
    <property type="entry name" value="EmrE-like"/>
</dbReference>
<dbReference type="Proteomes" id="UP000033115">
    <property type="component" value="Chromosome"/>
</dbReference>
<keyword evidence="2 5" id="KW-0812">Transmembrane</keyword>
<dbReference type="GO" id="GO:0005886">
    <property type="term" value="C:plasma membrane"/>
    <property type="evidence" value="ECO:0007669"/>
    <property type="project" value="UniProtKB-SubCell"/>
</dbReference>
<dbReference type="KEGG" id="csq:CSCA_3277"/>
<proteinExistence type="inferred from homology"/>
<sequence>MEILKSLFYFVLAGVFEIGGGYLVWLWLRDGKSIWYGLAGAIALIIYGVVPTLQPPNSSFGRVYAAYGGIFIVLSILWGWKIDNVIPDKFDLIGGAIALIGVLVIMYYPRG</sequence>
<dbReference type="HOGENOM" id="CLU_117653_0_1_9"/>
<name>A0A0E3K1Z6_CLOSL</name>
<protein>
    <submittedName>
        <fullName evidence="6">Uncharacterized protein</fullName>
    </submittedName>
</protein>
<comment type="subcellular location">
    <subcellularLocation>
        <location evidence="5">Cell membrane</location>
        <topology evidence="5">Multi-pass membrane protein</topology>
    </subcellularLocation>
</comment>
<dbReference type="HAMAP" id="MF_00010">
    <property type="entry name" value="UPF0060"/>
    <property type="match status" value="1"/>
</dbReference>
<keyword evidence="4 5" id="KW-0472">Membrane</keyword>
<feature type="transmembrane region" description="Helical" evidence="5">
    <location>
        <begin position="7"/>
        <end position="28"/>
    </location>
</feature>
<keyword evidence="1 5" id="KW-1003">Cell membrane</keyword>